<dbReference type="STRING" id="439481.Aboo_0510"/>
<protein>
    <submittedName>
        <fullName evidence="1">Uncharacterized protein</fullName>
    </submittedName>
</protein>
<dbReference type="HOGENOM" id="CLU_1297527_0_0_2"/>
<proteinExistence type="predicted"/>
<keyword evidence="2" id="KW-1185">Reference proteome</keyword>
<dbReference type="Proteomes" id="UP000001400">
    <property type="component" value="Chromosome"/>
</dbReference>
<dbReference type="KEGG" id="abi:Aboo_0510"/>
<dbReference type="eggNOG" id="arCOG02206">
    <property type="taxonomic scope" value="Archaea"/>
</dbReference>
<dbReference type="GeneID" id="8827455"/>
<organism evidence="1 2">
    <name type="scientific">Aciduliprofundum boonei (strain DSM 19572 / T469)</name>
    <dbReference type="NCBI Taxonomy" id="439481"/>
    <lineage>
        <taxon>Archaea</taxon>
        <taxon>Methanobacteriati</taxon>
        <taxon>Thermoplasmatota</taxon>
        <taxon>DHVE2 group</taxon>
        <taxon>Candidatus Aciduliprofundum</taxon>
    </lineage>
</organism>
<sequence length="227" mass="25899">MAKRRKTPEEEEREIFEEPEFDVKEFLLKEMKKAKGIIIIFVISLILGIISGYIQVYVSVYLAALLGFAVLFLLKPILSKMKAEFYDKKTWFYAITMFLLIWFLGWTIALNPPLNDISPPQVRSVQVYNGTAWIEIYSSGHGINQKNINKLHWGGVMSLRAKVTDNVAVDEVKINGQKAMFKDGYYVVYNATVKGRVVIEAWDVNAVNSPNINEHYTKLEITVPTGT</sequence>
<evidence type="ECO:0000313" key="1">
    <source>
        <dbReference type="EMBL" id="ADD08321.1"/>
    </source>
</evidence>
<evidence type="ECO:0000313" key="2">
    <source>
        <dbReference type="Proteomes" id="UP000001400"/>
    </source>
</evidence>
<accession>B5IA45</accession>
<dbReference type="AlphaFoldDB" id="B5IA45"/>
<reference evidence="1" key="1">
    <citation type="submission" date="2010-02" db="EMBL/GenBank/DDBJ databases">
        <title>Complete sequence of Aciduliprofundum boonei T469.</title>
        <authorList>
            <consortium name="US DOE Joint Genome Institute"/>
            <person name="Lucas S."/>
            <person name="Copeland A."/>
            <person name="Lapidus A."/>
            <person name="Cheng J.-F."/>
            <person name="Bruce D."/>
            <person name="Goodwin L."/>
            <person name="Pitluck S."/>
            <person name="Saunders E."/>
            <person name="Detter J.C."/>
            <person name="Han C."/>
            <person name="Tapia R."/>
            <person name="Land M."/>
            <person name="Hauser L."/>
            <person name="Kyrpides N."/>
            <person name="Mikhailova N."/>
            <person name="Flores G."/>
            <person name="Reysenbach A.-L."/>
            <person name="Woyke T."/>
        </authorList>
    </citation>
    <scope>NUCLEOTIDE SEQUENCE</scope>
    <source>
        <strain evidence="1">T469</strain>
    </source>
</reference>
<dbReference type="OrthoDB" id="57101at2157"/>
<name>B5IA45_ACIB4</name>
<dbReference type="EMBL" id="CP001941">
    <property type="protein sequence ID" value="ADD08321.1"/>
    <property type="molecule type" value="Genomic_DNA"/>
</dbReference>
<dbReference type="RefSeq" id="WP_008082422.1">
    <property type="nucleotide sequence ID" value="NC_013926.1"/>
</dbReference>
<gene>
    <name evidence="1" type="ordered locus">Aboo_0510</name>
</gene>